<dbReference type="KEGG" id="blac:94350995"/>
<accession>A0A976IH65</accession>
<dbReference type="GeneID" id="94350995"/>
<comment type="caution">
    <text evidence="2">The sequence shown here is derived from an EMBL/GenBank/DDBJ whole genome shotgun (WGS) entry which is preliminary data.</text>
</comment>
<evidence type="ECO:0000313" key="3">
    <source>
        <dbReference type="Proteomes" id="UP000294530"/>
    </source>
</evidence>
<dbReference type="Proteomes" id="UP000294530">
    <property type="component" value="Unassembled WGS sequence"/>
</dbReference>
<protein>
    <submittedName>
        <fullName evidence="2">Uncharacterized protein</fullName>
    </submittedName>
</protein>
<feature type="compositionally biased region" description="Basic and acidic residues" evidence="1">
    <location>
        <begin position="76"/>
        <end position="86"/>
    </location>
</feature>
<evidence type="ECO:0000256" key="1">
    <source>
        <dbReference type="SAM" id="MobiDB-lite"/>
    </source>
</evidence>
<evidence type="ECO:0000313" key="2">
    <source>
        <dbReference type="EMBL" id="TDH71520.1"/>
    </source>
</evidence>
<keyword evidence="3" id="KW-1185">Reference proteome</keyword>
<sequence length="161" mass="18304">MKRVAVVSVTALVGLFSAAVCIISVNKVVVADGMSSDLSILLYPSAVQSPSPSVKRFLKETPEEKKTSSKHHFRKEKLNPLKDTKKTKTSTSAKPRKNWIMRKAALFSQWIQEWLVRILNFLGLRPNKGGKALALYKWFEIKMNFKRLKNAMKWFRGGLPL</sequence>
<gene>
    <name evidence="2" type="ORF">CCR75_007263</name>
</gene>
<feature type="region of interest" description="Disordered" evidence="1">
    <location>
        <begin position="61"/>
        <end position="94"/>
    </location>
</feature>
<proteinExistence type="predicted"/>
<name>A0A976IH65_BRELC</name>
<reference evidence="2 3" key="1">
    <citation type="journal article" date="2021" name="Genome Biol.">
        <title>AFLAP: assembly-free linkage analysis pipeline using k-mers from genome sequencing data.</title>
        <authorList>
            <person name="Fletcher K."/>
            <person name="Zhang L."/>
            <person name="Gil J."/>
            <person name="Han R."/>
            <person name="Cavanaugh K."/>
            <person name="Michelmore R."/>
        </authorList>
    </citation>
    <scope>NUCLEOTIDE SEQUENCE [LARGE SCALE GENOMIC DNA]</scope>
    <source>
        <strain evidence="2 3">SF5</strain>
    </source>
</reference>
<dbReference type="RefSeq" id="XP_067821019.1">
    <property type="nucleotide sequence ID" value="XM_067965324.1"/>
</dbReference>
<dbReference type="EMBL" id="SHOA02000015">
    <property type="protein sequence ID" value="TDH71520.1"/>
    <property type="molecule type" value="Genomic_DNA"/>
</dbReference>
<organism evidence="2 3">
    <name type="scientific">Bremia lactucae</name>
    <name type="common">Lettuce downy mildew</name>
    <dbReference type="NCBI Taxonomy" id="4779"/>
    <lineage>
        <taxon>Eukaryota</taxon>
        <taxon>Sar</taxon>
        <taxon>Stramenopiles</taxon>
        <taxon>Oomycota</taxon>
        <taxon>Peronosporomycetes</taxon>
        <taxon>Peronosporales</taxon>
        <taxon>Peronosporaceae</taxon>
        <taxon>Bremia</taxon>
    </lineage>
</organism>
<dbReference type="AlphaFoldDB" id="A0A976IH65"/>